<feature type="transmembrane region" description="Helical" evidence="1">
    <location>
        <begin position="39"/>
        <end position="59"/>
    </location>
</feature>
<evidence type="ECO:0000256" key="1">
    <source>
        <dbReference type="SAM" id="Phobius"/>
    </source>
</evidence>
<evidence type="ECO:0000313" key="3">
    <source>
        <dbReference type="Proteomes" id="UP000006851"/>
    </source>
</evidence>
<keyword evidence="3" id="KW-1185">Reference proteome</keyword>
<dbReference type="Pfam" id="PF13346">
    <property type="entry name" value="ABC2_membrane_5"/>
    <property type="match status" value="1"/>
</dbReference>
<accession>F2NA28</accession>
<keyword evidence="1" id="KW-0812">Transmembrane</keyword>
<dbReference type="EMBL" id="CP002628">
    <property type="protein sequence ID" value="AEB06422.1"/>
    <property type="molecule type" value="Genomic_DNA"/>
</dbReference>
<dbReference type="OrthoDB" id="3182271at2"/>
<evidence type="ECO:0008006" key="4">
    <source>
        <dbReference type="Google" id="ProtNLM"/>
    </source>
</evidence>
<dbReference type="eggNOG" id="ENOG5031H2H">
    <property type="taxonomic scope" value="Bacteria"/>
</dbReference>
<dbReference type="Proteomes" id="UP000006851">
    <property type="component" value="Chromosome"/>
</dbReference>
<feature type="transmembrane region" description="Helical" evidence="1">
    <location>
        <begin position="205"/>
        <end position="231"/>
    </location>
</feature>
<proteinExistence type="predicted"/>
<dbReference type="InterPro" id="IPR025699">
    <property type="entry name" value="ABC2_memb-like"/>
</dbReference>
<organism evidence="2 3">
    <name type="scientific">Coriobacterium glomerans (strain ATCC 49209 / DSM 20642 / JCM 10262 / PW2)</name>
    <dbReference type="NCBI Taxonomy" id="700015"/>
    <lineage>
        <taxon>Bacteria</taxon>
        <taxon>Bacillati</taxon>
        <taxon>Actinomycetota</taxon>
        <taxon>Coriobacteriia</taxon>
        <taxon>Coriobacteriales</taxon>
        <taxon>Coriobacteriaceae</taxon>
        <taxon>Coriobacterium</taxon>
    </lineage>
</organism>
<dbReference type="STRING" id="700015.Corgl_0301"/>
<name>F2NA28_CORGP</name>
<feature type="transmembrane region" description="Helical" evidence="1">
    <location>
        <begin position="162"/>
        <end position="185"/>
    </location>
</feature>
<dbReference type="KEGG" id="cgo:Corgl_0301"/>
<sequence>MKRMFLCEMTLCRSSLKSLIWSGVFTMVLWIILFRSLVVSVSAVAFVFLVTIISSAATNDEKTGWSAYRMTLPVSRRDVVLGRYAALLLMSLLLALVPSALAALIAVVSSTIPLPGPLADVLSLDKNPLIALFAVGGVCFAFGTVTISVSLPAFFKFGLSKAAMLLPVAMILVLATPFLIVSVAGGEAMDALSGALAFVMTPDGAKLAIAGAAAFVIILLAMSALVSIRVYERREL</sequence>
<keyword evidence="1" id="KW-1133">Transmembrane helix</keyword>
<evidence type="ECO:0000313" key="2">
    <source>
        <dbReference type="EMBL" id="AEB06422.1"/>
    </source>
</evidence>
<gene>
    <name evidence="2" type="ordered locus">Corgl_0301</name>
</gene>
<reference evidence="3" key="1">
    <citation type="journal article" date="2013" name="Stand. Genomic Sci.">
        <title>Complete genome sequence of Coriobacterium glomerans type strain (PW2(T)) from the midgut of Pyrrhocoris apterus L. (red soldier bug).</title>
        <authorList>
            <person name="Stackebrandt E."/>
            <person name="Zeytun A."/>
            <person name="Lapidus A."/>
            <person name="Nolan M."/>
            <person name="Lucas S."/>
            <person name="Hammon N."/>
            <person name="Deshpande S."/>
            <person name="Cheng J.F."/>
            <person name="Tapia R."/>
            <person name="Goodwin L.A."/>
            <person name="Pitluck S."/>
            <person name="Liolios K."/>
            <person name="Pagani I."/>
            <person name="Ivanova N."/>
            <person name="Mavromatis K."/>
            <person name="Mikhailova N."/>
            <person name="Huntemann M."/>
            <person name="Pati A."/>
            <person name="Chen A."/>
            <person name="Palaniappan K."/>
            <person name="Chang Y.J."/>
            <person name="Land M."/>
            <person name="Hauser L."/>
            <person name="Rohde M."/>
            <person name="Pukall R."/>
            <person name="Goker M."/>
            <person name="Detter J.C."/>
            <person name="Woyke T."/>
            <person name="Bristow J."/>
            <person name="Eisen J.A."/>
            <person name="Markowitz V."/>
            <person name="Hugenholtz P."/>
            <person name="Kyrpides N.C."/>
            <person name="Klenk H.P."/>
        </authorList>
    </citation>
    <scope>NUCLEOTIDE SEQUENCE</scope>
    <source>
        <strain evidence="3">ATCC 49209 / DSM 20642 / JCM 10262 / PW2</strain>
    </source>
</reference>
<feature type="transmembrane region" description="Helical" evidence="1">
    <location>
        <begin position="80"/>
        <end position="109"/>
    </location>
</feature>
<feature type="transmembrane region" description="Helical" evidence="1">
    <location>
        <begin position="129"/>
        <end position="155"/>
    </location>
</feature>
<keyword evidence="1" id="KW-0472">Membrane</keyword>
<dbReference type="HOGENOM" id="CLU_102880_0_0_11"/>
<protein>
    <recommendedName>
        <fullName evidence="4">ABC-2 transporter permease</fullName>
    </recommendedName>
</protein>
<dbReference type="AlphaFoldDB" id="F2NA28"/>